<organism evidence="2 3">
    <name type="scientific">Amanita muscaria (strain Koide BX008)</name>
    <dbReference type="NCBI Taxonomy" id="946122"/>
    <lineage>
        <taxon>Eukaryota</taxon>
        <taxon>Fungi</taxon>
        <taxon>Dikarya</taxon>
        <taxon>Basidiomycota</taxon>
        <taxon>Agaricomycotina</taxon>
        <taxon>Agaricomycetes</taxon>
        <taxon>Agaricomycetidae</taxon>
        <taxon>Agaricales</taxon>
        <taxon>Pluteineae</taxon>
        <taxon>Amanitaceae</taxon>
        <taxon>Amanita</taxon>
    </lineage>
</organism>
<dbReference type="GO" id="GO:0046983">
    <property type="term" value="F:protein dimerization activity"/>
    <property type="evidence" value="ECO:0007669"/>
    <property type="project" value="InterPro"/>
</dbReference>
<dbReference type="InParanoid" id="A0A0C2SJN8"/>
<evidence type="ECO:0000313" key="3">
    <source>
        <dbReference type="Proteomes" id="UP000054549"/>
    </source>
</evidence>
<evidence type="ECO:0000313" key="2">
    <source>
        <dbReference type="EMBL" id="KIL54124.1"/>
    </source>
</evidence>
<dbReference type="EMBL" id="KN818927">
    <property type="protein sequence ID" value="KIL54124.1"/>
    <property type="molecule type" value="Genomic_DNA"/>
</dbReference>
<protein>
    <recommendedName>
        <fullName evidence="1">HAT C-terminal dimerisation domain-containing protein</fullName>
    </recommendedName>
</protein>
<sequence length="105" mass="12089">PTTDLTVDEVTAYLQTDVAVNETDPLRWWYEQQHLYPGLSRMARDYHSIPATSVDVERIFSGGRMLLSYLRNRLQVESTRALLCVGEWCKKRIMTDKDLLAALKG</sequence>
<feature type="non-terminal residue" evidence="2">
    <location>
        <position position="105"/>
    </location>
</feature>
<dbReference type="STRING" id="946122.A0A0C2SJN8"/>
<dbReference type="OrthoDB" id="1715602at2759"/>
<gene>
    <name evidence="2" type="ORF">M378DRAFT_60186</name>
</gene>
<accession>A0A0C2SJN8</accession>
<proteinExistence type="predicted"/>
<dbReference type="HOGENOM" id="CLU_009123_13_0_1"/>
<feature type="domain" description="HAT C-terminal dimerisation" evidence="1">
    <location>
        <begin position="10"/>
        <end position="88"/>
    </location>
</feature>
<dbReference type="SUPFAM" id="SSF53098">
    <property type="entry name" value="Ribonuclease H-like"/>
    <property type="match status" value="1"/>
</dbReference>
<evidence type="ECO:0000259" key="1">
    <source>
        <dbReference type="Pfam" id="PF05699"/>
    </source>
</evidence>
<name>A0A0C2SJN8_AMAMK</name>
<dbReference type="PANTHER" id="PTHR47611:SF1">
    <property type="entry name" value="CCHC-TYPE DOMAIN-CONTAINING PROTEIN"/>
    <property type="match status" value="1"/>
</dbReference>
<dbReference type="Proteomes" id="UP000054549">
    <property type="component" value="Unassembled WGS sequence"/>
</dbReference>
<dbReference type="Pfam" id="PF05699">
    <property type="entry name" value="Dimer_Tnp_hAT"/>
    <property type="match status" value="1"/>
</dbReference>
<feature type="non-terminal residue" evidence="2">
    <location>
        <position position="1"/>
    </location>
</feature>
<dbReference type="PANTHER" id="PTHR47611">
    <property type="entry name" value="HAT DIMERISATION DOMAIN, C-TERMINAL"/>
    <property type="match status" value="1"/>
</dbReference>
<reference evidence="2 3" key="1">
    <citation type="submission" date="2014-04" db="EMBL/GenBank/DDBJ databases">
        <title>Evolutionary Origins and Diversification of the Mycorrhizal Mutualists.</title>
        <authorList>
            <consortium name="DOE Joint Genome Institute"/>
            <consortium name="Mycorrhizal Genomics Consortium"/>
            <person name="Kohler A."/>
            <person name="Kuo A."/>
            <person name="Nagy L.G."/>
            <person name="Floudas D."/>
            <person name="Copeland A."/>
            <person name="Barry K.W."/>
            <person name="Cichocki N."/>
            <person name="Veneault-Fourrey C."/>
            <person name="LaButti K."/>
            <person name="Lindquist E.A."/>
            <person name="Lipzen A."/>
            <person name="Lundell T."/>
            <person name="Morin E."/>
            <person name="Murat C."/>
            <person name="Riley R."/>
            <person name="Ohm R."/>
            <person name="Sun H."/>
            <person name="Tunlid A."/>
            <person name="Henrissat B."/>
            <person name="Grigoriev I.V."/>
            <person name="Hibbett D.S."/>
            <person name="Martin F."/>
        </authorList>
    </citation>
    <scope>NUCLEOTIDE SEQUENCE [LARGE SCALE GENOMIC DNA]</scope>
    <source>
        <strain evidence="2 3">Koide BX008</strain>
    </source>
</reference>
<dbReference type="InterPro" id="IPR012337">
    <property type="entry name" value="RNaseH-like_sf"/>
</dbReference>
<keyword evidence="3" id="KW-1185">Reference proteome</keyword>
<dbReference type="InterPro" id="IPR008906">
    <property type="entry name" value="HATC_C_dom"/>
</dbReference>
<dbReference type="AlphaFoldDB" id="A0A0C2SJN8"/>